<dbReference type="EMBL" id="KT601210">
    <property type="protein sequence ID" value="AMO00764.1"/>
    <property type="molecule type" value="Genomic_DNA"/>
</dbReference>
<dbReference type="HAMAP" id="MF_01310">
    <property type="entry name" value="Ribosomal_uS11"/>
    <property type="match status" value="1"/>
</dbReference>
<dbReference type="PIRSF" id="PIRSF002131">
    <property type="entry name" value="Ribosomal_S11"/>
    <property type="match status" value="1"/>
</dbReference>
<reference evidence="7" key="1">
    <citation type="journal article" date="2011" name="Genome Biol. Evol.">
        <title>Loss of different inverted repeat copies from the chloroplast genomes of Pinaceae and cupressophytes and influence of heterotachy on the evaluation of gymnosperm phylogeny.</title>
        <authorList>
            <person name="Wu C.-S."/>
            <person name="Wang Y.-N."/>
            <person name="Hsu C.-Y."/>
            <person name="Lin C.-P."/>
            <person name="Chaw S.-M."/>
        </authorList>
    </citation>
    <scope>NUCLEOTIDE SEQUENCE</scope>
</reference>
<dbReference type="GO" id="GO:0006412">
    <property type="term" value="P:translation"/>
    <property type="evidence" value="ECO:0007669"/>
    <property type="project" value="UniProtKB-UniRule"/>
</dbReference>
<keyword evidence="3 4" id="KW-0687">Ribonucleoprotein</keyword>
<evidence type="ECO:0000256" key="1">
    <source>
        <dbReference type="ARBA" id="ARBA00006194"/>
    </source>
</evidence>
<keyword evidence="7" id="KW-0150">Chloroplast</keyword>
<evidence type="ECO:0000256" key="3">
    <source>
        <dbReference type="ARBA" id="ARBA00023274"/>
    </source>
</evidence>
<dbReference type="GO" id="GO:0019843">
    <property type="term" value="F:rRNA binding"/>
    <property type="evidence" value="ECO:0007669"/>
    <property type="project" value="UniProtKB-UniRule"/>
</dbReference>
<comment type="subunit">
    <text evidence="4">Part of the 30S ribosomal subunit.</text>
</comment>
<evidence type="ECO:0000313" key="6">
    <source>
        <dbReference type="EMBL" id="AMO00764.1"/>
    </source>
</evidence>
<dbReference type="EMBL" id="LC572147">
    <property type="protein sequence ID" value="BCK60728.1"/>
    <property type="molecule type" value="Genomic_DNA"/>
</dbReference>
<dbReference type="GO" id="GO:0005840">
    <property type="term" value="C:ribosome"/>
    <property type="evidence" value="ECO:0007669"/>
    <property type="project" value="UniProtKB-KW"/>
</dbReference>
<reference evidence="8" key="3">
    <citation type="submission" date="2015-11" db="EMBL/GenBank/DDBJ databases">
        <authorList>
            <person name="Zhang Y."/>
            <person name="Guo Z."/>
        </authorList>
    </citation>
    <scope>NUCLEOTIDE SEQUENCE</scope>
</reference>
<keyword evidence="4" id="KW-0694">RNA-binding</keyword>
<dbReference type="InterPro" id="IPR001971">
    <property type="entry name" value="Ribosomal_uS11"/>
</dbReference>
<comment type="similarity">
    <text evidence="1 4 5">Belongs to the universal ribosomal protein uS11 family.</text>
</comment>
<dbReference type="GO" id="GO:1990904">
    <property type="term" value="C:ribonucleoprotein complex"/>
    <property type="evidence" value="ECO:0007669"/>
    <property type="project" value="UniProtKB-KW"/>
</dbReference>
<dbReference type="InterPro" id="IPR036967">
    <property type="entry name" value="Ribosomal_uS11_sf"/>
</dbReference>
<dbReference type="AlphaFoldDB" id="G3XHJ8"/>
<sequence>MPKITRRVPLTRSQFVSRQKHKIRKGIIHIRASFHNTIVTITDIRGQVVSWSSAGFCGFKGPKRGSPFAAQTATENAIDMLGLKRAEVKISGPGRGRDTALRGIGTSGVHVNHIRDVTPIPHNGCRPPKKRCL</sequence>
<dbReference type="GO" id="GO:0003735">
    <property type="term" value="F:structural constituent of ribosome"/>
    <property type="evidence" value="ECO:0007669"/>
    <property type="project" value="InterPro"/>
</dbReference>
<dbReference type="PANTHER" id="PTHR11759">
    <property type="entry name" value="40S RIBOSOMAL PROTEIN S14/30S RIBOSOMAL PROTEIN S11"/>
    <property type="match status" value="1"/>
</dbReference>
<accession>G3XHJ8</accession>
<keyword evidence="4" id="KW-0699">rRNA-binding</keyword>
<reference evidence="8" key="4">
    <citation type="journal article" date="2016" name="Genome Biol. Evol.">
        <title>Birth of Four Chimeric Plastid Gene Clusters in Japanese Umbrella Pine.</title>
        <authorList>
            <person name="Hsu C.-Y."/>
            <person name="Wu C.-S."/>
            <person name="Chaw S.-M."/>
        </authorList>
    </citation>
    <scope>NUCLEOTIDE SEQUENCE</scope>
</reference>
<evidence type="ECO:0000313" key="8">
    <source>
        <dbReference type="EMBL" id="BAW34559.1"/>
    </source>
</evidence>
<dbReference type="Pfam" id="PF00411">
    <property type="entry name" value="Ribosomal_S11"/>
    <property type="match status" value="1"/>
</dbReference>
<keyword evidence="7" id="KW-0934">Plastid</keyword>
<dbReference type="InterPro" id="IPR018102">
    <property type="entry name" value="Ribosomal_uS11_CS"/>
</dbReference>
<gene>
    <name evidence="4 7" type="primary">rps11</name>
</gene>
<proteinExistence type="inferred from homology"/>
<evidence type="ECO:0000313" key="9">
    <source>
        <dbReference type="EMBL" id="BCK60728.1"/>
    </source>
</evidence>
<dbReference type="GeneID" id="27109689"/>
<geneLocation type="chloroplast" evidence="7"/>
<reference evidence="7" key="2">
    <citation type="submission" date="2011-07" db="EMBL/GenBank/DDBJ databases">
        <authorList>
            <person name="Hsu CY."/>
            <person name="Chaw SM."/>
            <person name="Wu CS."/>
        </authorList>
    </citation>
    <scope>NUCLEOTIDE SEQUENCE</scope>
</reference>
<evidence type="ECO:0000256" key="2">
    <source>
        <dbReference type="ARBA" id="ARBA00022980"/>
    </source>
</evidence>
<dbReference type="SUPFAM" id="SSF53137">
    <property type="entry name" value="Translational machinery components"/>
    <property type="match status" value="1"/>
</dbReference>
<dbReference type="EMBL" id="AB645818">
    <property type="protein sequence ID" value="BAK86745.1"/>
    <property type="molecule type" value="Genomic_DNA"/>
</dbReference>
<name>G3XHJ8_SCIVE</name>
<dbReference type="Gene3D" id="3.30.420.80">
    <property type="entry name" value="Ribosomal protein S11"/>
    <property type="match status" value="1"/>
</dbReference>
<dbReference type="EMBL" id="AP017299">
    <property type="protein sequence ID" value="BAW34559.1"/>
    <property type="molecule type" value="Genomic_DNA"/>
</dbReference>
<comment type="subcellular location">
    <subcellularLocation>
        <location evidence="4">Plastid</location>
        <location evidence="4">Chloroplast</location>
    </subcellularLocation>
</comment>
<reference evidence="9" key="6">
    <citation type="journal article" date="2020" name="BMC Plant Biol.">
        <title>Tight association of genome rearrangements with gene expression in conifer plastomes.</title>
        <authorList>
            <person name="Wu C.S."/>
            <person name="Sudianto E."/>
            <person name="Chaw S.M."/>
        </authorList>
    </citation>
    <scope>NUCLEOTIDE SEQUENCE</scope>
    <source>
        <strain evidence="9">Chaw 1497</strain>
    </source>
</reference>
<dbReference type="RefSeq" id="YP_009240140.1">
    <property type="nucleotide sequence ID" value="NC_029734.1"/>
</dbReference>
<dbReference type="PROSITE" id="PS00054">
    <property type="entry name" value="RIBOSOMAL_S11"/>
    <property type="match status" value="1"/>
</dbReference>
<reference evidence="6" key="5">
    <citation type="journal article" date="2016" name="Sci. Rep.">
        <title>Evolution of short inverted repeat in cupressophytes, transfer of accD to nucleus in Sciadopitys verticillata and phylogenetic position of Sciadopityaceae.</title>
        <authorList>
            <person name="Li J."/>
            <person name="Gao L."/>
            <person name="Chen S."/>
            <person name="Tao K."/>
            <person name="Su Y."/>
            <person name="Wang T."/>
        </authorList>
    </citation>
    <scope>NUCLEOTIDE SEQUENCE</scope>
</reference>
<organism evidence="7">
    <name type="scientific">Sciadopitys verticillata</name>
    <name type="common">Japanese umbrella-pine</name>
    <name type="synonym">Taxus verticillata</name>
    <dbReference type="NCBI Taxonomy" id="28979"/>
    <lineage>
        <taxon>Eukaryota</taxon>
        <taxon>Viridiplantae</taxon>
        <taxon>Streptophyta</taxon>
        <taxon>Embryophyta</taxon>
        <taxon>Tracheophyta</taxon>
        <taxon>Spermatophyta</taxon>
        <taxon>Pinopsida</taxon>
        <taxon>Pinidae</taxon>
        <taxon>Conifers II</taxon>
        <taxon>Cupressales</taxon>
        <taxon>Sciadopityaceae</taxon>
        <taxon>Sciadopitys</taxon>
    </lineage>
</organism>
<evidence type="ECO:0000256" key="5">
    <source>
        <dbReference type="RuleBase" id="RU003629"/>
    </source>
</evidence>
<evidence type="ECO:0000256" key="4">
    <source>
        <dbReference type="HAMAP-Rule" id="MF_01310"/>
    </source>
</evidence>
<dbReference type="NCBIfam" id="NF003698">
    <property type="entry name" value="PRK05309.1"/>
    <property type="match status" value="1"/>
</dbReference>
<dbReference type="GO" id="GO:0009507">
    <property type="term" value="C:chloroplast"/>
    <property type="evidence" value="ECO:0007669"/>
    <property type="project" value="UniProtKB-SubCell"/>
</dbReference>
<evidence type="ECO:0000313" key="7">
    <source>
        <dbReference type="EMBL" id="BAK86745.1"/>
    </source>
</evidence>
<keyword evidence="2 4" id="KW-0689">Ribosomal protein</keyword>
<protein>
    <recommendedName>
        <fullName evidence="4">Small ribosomal subunit protein uS11c</fullName>
    </recommendedName>
</protein>